<evidence type="ECO:0000256" key="6">
    <source>
        <dbReference type="ARBA" id="ARBA00022679"/>
    </source>
</evidence>
<evidence type="ECO:0000256" key="5">
    <source>
        <dbReference type="ARBA" id="ARBA00022676"/>
    </source>
</evidence>
<dbReference type="Proteomes" id="UP000694726">
    <property type="component" value="Unplaced"/>
</dbReference>
<accession>A0A8D0MAD3</accession>
<dbReference type="InterPro" id="IPR029044">
    <property type="entry name" value="Nucleotide-diphossugar_trans"/>
</dbReference>
<dbReference type="GO" id="GO:0004582">
    <property type="term" value="F:dolichyl-phosphate beta-D-mannosyltransferase activity"/>
    <property type="evidence" value="ECO:0007669"/>
    <property type="project" value="UniProtKB-UniRule"/>
</dbReference>
<evidence type="ECO:0000256" key="8">
    <source>
        <dbReference type="SAM" id="MobiDB-lite"/>
    </source>
</evidence>
<name>A0A8D0MAD3_PIG</name>
<dbReference type="InterPro" id="IPR039528">
    <property type="entry name" value="DPM1-like"/>
</dbReference>
<keyword evidence="5 7" id="KW-0328">Glycosyltransferase</keyword>
<comment type="similarity">
    <text evidence="2 7">Belongs to the glycosyltransferase 2 family.</text>
</comment>
<dbReference type="Gene3D" id="3.90.550.10">
    <property type="entry name" value="Spore Coat Polysaccharide Biosynthesis Protein SpsA, Chain A"/>
    <property type="match status" value="1"/>
</dbReference>
<evidence type="ECO:0000259" key="9">
    <source>
        <dbReference type="Pfam" id="PF00535"/>
    </source>
</evidence>
<evidence type="ECO:0000313" key="10">
    <source>
        <dbReference type="Ensembl" id="ENSSSCP00015000132.1"/>
    </source>
</evidence>
<proteinExistence type="inferred from homology"/>
<dbReference type="AlphaFoldDB" id="A0A8D0MAD3"/>
<keyword evidence="7" id="KW-0256">Endoplasmic reticulum</keyword>
<evidence type="ECO:0000256" key="2">
    <source>
        <dbReference type="ARBA" id="ARBA00006739"/>
    </source>
</evidence>
<dbReference type="CDD" id="cd06442">
    <property type="entry name" value="DPM1_like"/>
    <property type="match status" value="1"/>
</dbReference>
<dbReference type="Ensembl" id="ENSSSCT00015000699.1">
    <property type="protein sequence ID" value="ENSSSCP00015000132.1"/>
    <property type="gene ID" value="ENSSSCG00015000595.1"/>
</dbReference>
<gene>
    <name evidence="10" type="primary">DPM1</name>
</gene>
<dbReference type="PANTHER" id="PTHR43398:SF1">
    <property type="entry name" value="DOLICHOL-PHOSPHATE MANNOSYLTRANSFERASE SUBUNIT 1"/>
    <property type="match status" value="1"/>
</dbReference>
<sequence length="289" mass="32644">MASEEASRNSRSRREPEGRFPRQDKYSVLLPTYNERENLPLIVWLLVKSFSESGINYEIIIIDDGSPDGTRDIAEQLVKIYGSDKILLRPREKKLGLGTAYIHGMKHATGNYIIIMDADLSHHPKFIPEFIRKQKEGNFDIVSGTRYKGNGGVYGWDLKRKIISRGANFITQILLRPGASDLTGSFSWLLKIEAGRTSTATGCLLGSSSEMLRHSQRLYRKEVLQKLIEKCVSKGYVFQMEMIVRARQLNYTIGEVPISFVDRVYGESKLGGNEIVSFLKGLLTLFATT</sequence>
<evidence type="ECO:0000256" key="3">
    <source>
        <dbReference type="ARBA" id="ARBA00012704"/>
    </source>
</evidence>
<comment type="function">
    <text evidence="1">Transfers mannose from GDP-mannose to dolichol monophosphate to form dolichol phosphate mannose (Dol-P-Man) which is the mannosyl donor in pathways leading to N-glycosylation, glycosyl phosphatidylinositol membrane anchoring, and O-mannosylation of proteins; catalytic subunit of the dolichol-phosphate mannose (DPM) synthase complex.</text>
</comment>
<evidence type="ECO:0000313" key="11">
    <source>
        <dbReference type="Proteomes" id="UP000694726"/>
    </source>
</evidence>
<evidence type="ECO:0000256" key="1">
    <source>
        <dbReference type="ARBA" id="ARBA00002636"/>
    </source>
</evidence>
<dbReference type="UniPathway" id="UPA00378"/>
<protein>
    <recommendedName>
        <fullName evidence="4 7">Dolichol-phosphate mannosyltransferase subunit 1</fullName>
        <ecNumber evidence="3 7">2.4.1.83</ecNumber>
    </recommendedName>
</protein>
<keyword evidence="6 7" id="KW-0808">Transferase</keyword>
<dbReference type="SUPFAM" id="SSF53448">
    <property type="entry name" value="Nucleotide-diphospho-sugar transferases"/>
    <property type="match status" value="1"/>
</dbReference>
<evidence type="ECO:0000256" key="4">
    <source>
        <dbReference type="ARBA" id="ARBA00014858"/>
    </source>
</evidence>
<comment type="subunit">
    <text evidence="7">Component of the dolichol-phosphate mannose (DPM) synthase complex.</text>
</comment>
<comment type="catalytic activity">
    <reaction evidence="7">
        <text>a di-trans,poly-cis-dolichyl phosphate + GDP-alpha-D-mannose = a di-trans,poly-cis-dolichyl beta-D-mannosyl phosphate + GDP</text>
        <dbReference type="Rhea" id="RHEA:21184"/>
        <dbReference type="Rhea" id="RHEA-COMP:19498"/>
        <dbReference type="Rhea" id="RHEA-COMP:19501"/>
        <dbReference type="ChEBI" id="CHEBI:57527"/>
        <dbReference type="ChEBI" id="CHEBI:57683"/>
        <dbReference type="ChEBI" id="CHEBI:58189"/>
        <dbReference type="ChEBI" id="CHEBI:58211"/>
    </reaction>
</comment>
<feature type="domain" description="Glycosyltransferase 2-like" evidence="9">
    <location>
        <begin position="27"/>
        <end position="190"/>
    </location>
</feature>
<dbReference type="FunFam" id="3.90.550.10:FF:000122">
    <property type="entry name" value="Dolichol-phosphate mannosyltransferase subunit 1"/>
    <property type="match status" value="1"/>
</dbReference>
<dbReference type="InterPro" id="IPR001173">
    <property type="entry name" value="Glyco_trans_2-like"/>
</dbReference>
<evidence type="ECO:0000256" key="7">
    <source>
        <dbReference type="RuleBase" id="RU365083"/>
    </source>
</evidence>
<dbReference type="PANTHER" id="PTHR43398">
    <property type="entry name" value="DOLICHOL-PHOSPHATE MANNOSYLTRANSFERASE SUBUNIT 1"/>
    <property type="match status" value="1"/>
</dbReference>
<reference evidence="10" key="1">
    <citation type="submission" date="2025-08" db="UniProtKB">
        <authorList>
            <consortium name="Ensembl"/>
        </authorList>
    </citation>
    <scope>IDENTIFICATION</scope>
</reference>
<organism evidence="10 11">
    <name type="scientific">Sus scrofa</name>
    <name type="common">Pig</name>
    <dbReference type="NCBI Taxonomy" id="9823"/>
    <lineage>
        <taxon>Eukaryota</taxon>
        <taxon>Metazoa</taxon>
        <taxon>Chordata</taxon>
        <taxon>Craniata</taxon>
        <taxon>Vertebrata</taxon>
        <taxon>Euteleostomi</taxon>
        <taxon>Mammalia</taxon>
        <taxon>Eutheria</taxon>
        <taxon>Laurasiatheria</taxon>
        <taxon>Artiodactyla</taxon>
        <taxon>Suina</taxon>
        <taxon>Suidae</taxon>
        <taxon>Sus</taxon>
    </lineage>
</organism>
<dbReference type="EC" id="2.4.1.83" evidence="3 7"/>
<dbReference type="GO" id="GO:0005783">
    <property type="term" value="C:endoplasmic reticulum"/>
    <property type="evidence" value="ECO:0007669"/>
    <property type="project" value="UniProtKB-SubCell"/>
</dbReference>
<feature type="region of interest" description="Disordered" evidence="8">
    <location>
        <begin position="1"/>
        <end position="20"/>
    </location>
</feature>
<comment type="subcellular location">
    <subcellularLocation>
        <location evidence="7">Endoplasmic reticulum</location>
    </subcellularLocation>
</comment>
<comment type="pathway">
    <text evidence="7">Protein modification; protein glycosylation.</text>
</comment>
<dbReference type="Pfam" id="PF00535">
    <property type="entry name" value="Glycos_transf_2"/>
    <property type="match status" value="1"/>
</dbReference>